<keyword evidence="3" id="KW-1185">Reference proteome</keyword>
<comment type="caution">
    <text evidence="2">The sequence shown here is derived from an EMBL/GenBank/DDBJ whole genome shotgun (WGS) entry which is preliminary data.</text>
</comment>
<reference evidence="2 3" key="1">
    <citation type="submission" date="2021-06" db="EMBL/GenBank/DDBJ databases">
        <title>Genome sequence of Babesia caballi.</title>
        <authorList>
            <person name="Yamagishi J."/>
            <person name="Kidaka T."/>
            <person name="Ochi A."/>
        </authorList>
    </citation>
    <scope>NUCLEOTIDE SEQUENCE [LARGE SCALE GENOMIC DNA]</scope>
    <source>
        <strain evidence="2">USDA-D6B2</strain>
    </source>
</reference>
<evidence type="ECO:0000313" key="2">
    <source>
        <dbReference type="EMBL" id="GIX61475.1"/>
    </source>
</evidence>
<dbReference type="Proteomes" id="UP001497744">
    <property type="component" value="Unassembled WGS sequence"/>
</dbReference>
<feature type="region of interest" description="Disordered" evidence="1">
    <location>
        <begin position="724"/>
        <end position="846"/>
    </location>
</feature>
<dbReference type="RefSeq" id="XP_067713546.1">
    <property type="nucleotide sequence ID" value="XM_067857445.1"/>
</dbReference>
<dbReference type="AlphaFoldDB" id="A0AAV4LNU9"/>
<dbReference type="EMBL" id="BPLF01000001">
    <property type="protein sequence ID" value="GIX61475.1"/>
    <property type="molecule type" value="Genomic_DNA"/>
</dbReference>
<organism evidence="2 3">
    <name type="scientific">Babesia caballi</name>
    <dbReference type="NCBI Taxonomy" id="5871"/>
    <lineage>
        <taxon>Eukaryota</taxon>
        <taxon>Sar</taxon>
        <taxon>Alveolata</taxon>
        <taxon>Apicomplexa</taxon>
        <taxon>Aconoidasida</taxon>
        <taxon>Piroplasmida</taxon>
        <taxon>Babesiidae</taxon>
        <taxon>Babesia</taxon>
    </lineage>
</organism>
<name>A0AAV4LNU9_BABCB</name>
<evidence type="ECO:0000313" key="3">
    <source>
        <dbReference type="Proteomes" id="UP001497744"/>
    </source>
</evidence>
<accession>A0AAV4LNU9</accession>
<proteinExistence type="predicted"/>
<dbReference type="GeneID" id="94192958"/>
<sequence>MANGRDVAVPKPTTLKQALDFAGALSKSTLKVPVGKALENSVKEALKLSEIPNSLSNENNTKTIRGNFQDVLGKLEELRKCIDNEHQDTYESYEDLASTSDTSCVNLCVKYILEILPLLCVTLSFLTFQVDEDAEELGGGGWADQWGGQENHVVTDEGMLMHWLKSHDTGLASAVGSSSDSSPTLLPGGYGNDLRPNPEYEVVTPLKDLTSAYGPGTGGFLQYLLLDLAVITDFSPCSVATWLTVLKALGEGSKEKFKNHIEKYIGLEDVLNELSNNLEPLTPGESGNNDAYLTALFEGSASMYLKHLTDEYFAGYMKWLNRDVSELITSLQSLGVDSTRWAKNCLERASISGPFNYGFCLSDQSKNWDDHRGKIPNSITELTANLQSLKSVLENHFNASVCIWASGSSEPGSDGPSKPGSAGTLYDVPVPKNLKDAIDWTLRVTGGDGVNEEKYGVRHLANEIKELFQTVKSNEFKLNSSKLNAVVTAFAAGLKSFIGYNGDHQLDGKSGIASKQYRSSYYECTTGNSVRGVKDSKKKCAKIFLGFASLFYYAMTYLYWRCSGNNGCDNQWENMQFDGKSYVSTDITSNLLSIFMAAVGYSNSDLLSTKSGDSVMKEVGSMLKELNVVSYSSDTDSSYPGYLHNLEKTCKDKSESDPEECPLYSLHNAAVAYWKSDPANTSGISNVIEQIGNTFESISKNNNGDCVTLKGDIADLHKELKDIVFPPSGKEPGSNGPEQPSSKNTGSNSPSFPAQHHRVQISVPQSAPDAYPEVERESEKTASGAAVPIGTAGVRGPAGPQGPRDDNGETGEQGSHNIKVGPVGIFSSPESRDTSPNFTPVATSGSSVGSIAGTVAAVVVAGGGAAAYFLNLGGFANIVRSVLGIN</sequence>
<feature type="compositionally biased region" description="Polar residues" evidence="1">
    <location>
        <begin position="736"/>
        <end position="752"/>
    </location>
</feature>
<gene>
    <name evidence="2" type="ORF">BcabD6B2_09100</name>
</gene>
<evidence type="ECO:0000256" key="1">
    <source>
        <dbReference type="SAM" id="MobiDB-lite"/>
    </source>
</evidence>
<protein>
    <submittedName>
        <fullName evidence="2">Secreted antigen 1</fullName>
    </submittedName>
</protein>